<dbReference type="Proteomes" id="UP001201020">
    <property type="component" value="Chromosome"/>
</dbReference>
<dbReference type="InterPro" id="IPR032466">
    <property type="entry name" value="Metal_Hydrolase"/>
</dbReference>
<dbReference type="Pfam" id="PF07969">
    <property type="entry name" value="Amidohydro_3"/>
    <property type="match status" value="1"/>
</dbReference>
<evidence type="ECO:0000313" key="2">
    <source>
        <dbReference type="EMBL" id="UJG40677.1"/>
    </source>
</evidence>
<feature type="domain" description="Amidohydrolase 3" evidence="1">
    <location>
        <begin position="55"/>
        <end position="518"/>
    </location>
</feature>
<dbReference type="Gene3D" id="3.20.20.140">
    <property type="entry name" value="Metal-dependent hydrolases"/>
    <property type="match status" value="1"/>
</dbReference>
<protein>
    <submittedName>
        <fullName evidence="2">Amidohydrolase</fullName>
    </submittedName>
</protein>
<dbReference type="PANTHER" id="PTHR22642:SF2">
    <property type="entry name" value="PROTEIN LONG AFTER FAR-RED 3"/>
    <property type="match status" value="1"/>
</dbReference>
<organism evidence="2">
    <name type="scientific">Candidatus Heimdallarchaeum aukensis</name>
    <dbReference type="NCBI Taxonomy" id="2876573"/>
    <lineage>
        <taxon>Archaea</taxon>
        <taxon>Promethearchaeati</taxon>
        <taxon>Candidatus Heimdallarchaeota</taxon>
        <taxon>Candidatus Heimdallarchaeia (ex Rinke et al. 2021) (nom. nud.)</taxon>
        <taxon>Candidatus Heimdallarchaeales</taxon>
        <taxon>Candidatus Heimdallarchaeaceae</taxon>
        <taxon>Candidatus Heimdallarchaeum</taxon>
    </lineage>
</organism>
<dbReference type="InterPro" id="IPR033932">
    <property type="entry name" value="YtcJ-like"/>
</dbReference>
<sequence>MSNKLYADFIIKNANIWTMDDNNPRAKHLAIYSNTICKVTKNLKEIEQLVGPETKIIDAENKTVIPGFIDSHTHIAWTGLNKIYLDLGNTKSLEEALSLIKEEIQKKEEGEWIIGRNWDQSNWVEQRYITAADLDPISPKNPVLLRHVSGHLATVNSLGFERLGLSKDLQGVDLDKEGNVVGTLRDIELSDFKEIRPSFEDFVKGLELGMEECIRLGITSIHDNITFELLPAYHYLFTNNKMKIRVYGIIYEDMVEEAIKLNLNKTVGSQWFKIGAVKLMTDGAISARTAYLFEEYADKEGEYGFALYDEEKLDYMIKKVHESGYQVAAHAIGDRAVAQLIEAFVRNIKPEECKRRLHRIEHAEIVRFQDLEKAKELNIVFSMQPNFVYRWGRIGINGMYEKRLGKERTMLNNPFGWVKENDLILTFGSDGMPLGPLYGILGALYHPNEKQQLTIEEAIRSYTFIPAAVSREENMKGSITEGKLADVVILSHNLDEIKKEDFEKVKVVKTIIDGKVVFELKD</sequence>
<dbReference type="SUPFAM" id="SSF51556">
    <property type="entry name" value="Metallo-dependent hydrolases"/>
    <property type="match status" value="1"/>
</dbReference>
<dbReference type="Gene3D" id="3.10.310.70">
    <property type="match status" value="1"/>
</dbReference>
<dbReference type="InterPro" id="IPR013108">
    <property type="entry name" value="Amidohydro_3"/>
</dbReference>
<reference evidence="2" key="1">
    <citation type="journal article" date="2022" name="Nat. Microbiol.">
        <title>Unique mobile elements and scalable gene flow at the prokaryote-eukaryote boundary revealed by circularized Asgard archaea genomes.</title>
        <authorList>
            <person name="Wu F."/>
            <person name="Speth D.R."/>
            <person name="Philosof A."/>
            <person name="Cremiere A."/>
            <person name="Narayanan A."/>
            <person name="Barco R.A."/>
            <person name="Connon S.A."/>
            <person name="Amend J.P."/>
            <person name="Antoshechkin I.A."/>
            <person name="Orphan V.J."/>
        </authorList>
    </citation>
    <scope>NUCLEOTIDE SEQUENCE</scope>
    <source>
        <strain evidence="2">PM71</strain>
    </source>
</reference>
<dbReference type="GO" id="GO:0016810">
    <property type="term" value="F:hydrolase activity, acting on carbon-nitrogen (but not peptide) bonds"/>
    <property type="evidence" value="ECO:0007669"/>
    <property type="project" value="InterPro"/>
</dbReference>
<name>A0A9Y1FKJ8_9ARCH</name>
<accession>A0A9Y1FKJ8</accession>
<dbReference type="CDD" id="cd01300">
    <property type="entry name" value="YtcJ_like"/>
    <property type="match status" value="1"/>
</dbReference>
<dbReference type="SUPFAM" id="SSF51338">
    <property type="entry name" value="Composite domain of metallo-dependent hydrolases"/>
    <property type="match status" value="1"/>
</dbReference>
<dbReference type="EMBL" id="CP084166">
    <property type="protein sequence ID" value="UJG40677.1"/>
    <property type="molecule type" value="Genomic_DNA"/>
</dbReference>
<dbReference type="InterPro" id="IPR011059">
    <property type="entry name" value="Metal-dep_hydrolase_composite"/>
</dbReference>
<dbReference type="Gene3D" id="2.30.40.10">
    <property type="entry name" value="Urease, subunit C, domain 1"/>
    <property type="match status" value="1"/>
</dbReference>
<dbReference type="AlphaFoldDB" id="A0A9Y1FKJ8"/>
<proteinExistence type="predicted"/>
<gene>
    <name evidence="2" type="ORF">K9W45_12680</name>
</gene>
<dbReference type="PANTHER" id="PTHR22642">
    <property type="entry name" value="IMIDAZOLONEPROPIONASE"/>
    <property type="match status" value="1"/>
</dbReference>
<evidence type="ECO:0000259" key="1">
    <source>
        <dbReference type="Pfam" id="PF07969"/>
    </source>
</evidence>